<dbReference type="Pfam" id="PF13927">
    <property type="entry name" value="Ig_3"/>
    <property type="match status" value="1"/>
</dbReference>
<dbReference type="SMART" id="SM00408">
    <property type="entry name" value="IGc2"/>
    <property type="match status" value="2"/>
</dbReference>
<feature type="domain" description="Ig-like" evidence="3">
    <location>
        <begin position="245"/>
        <end position="324"/>
    </location>
</feature>
<dbReference type="PANTHER" id="PTHR46013">
    <property type="entry name" value="VASCULAR CELL ADHESION MOLECULE 1"/>
    <property type="match status" value="1"/>
</dbReference>
<dbReference type="InterPro" id="IPR007110">
    <property type="entry name" value="Ig-like_dom"/>
</dbReference>
<feature type="signal peptide" evidence="2">
    <location>
        <begin position="1"/>
        <end position="23"/>
    </location>
</feature>
<dbReference type="AlphaFoldDB" id="A0AAV6GYI1"/>
<keyword evidence="5" id="KW-1185">Reference proteome</keyword>
<dbReference type="InterPro" id="IPR036179">
    <property type="entry name" value="Ig-like_dom_sf"/>
</dbReference>
<dbReference type="PROSITE" id="PS50835">
    <property type="entry name" value="IG_LIKE"/>
    <property type="match status" value="2"/>
</dbReference>
<dbReference type="CDD" id="cd00096">
    <property type="entry name" value="Ig"/>
    <property type="match status" value="1"/>
</dbReference>
<proteinExistence type="predicted"/>
<feature type="transmembrane region" description="Helical" evidence="1">
    <location>
        <begin position="336"/>
        <end position="354"/>
    </location>
</feature>
<dbReference type="EMBL" id="JADWDJ010000007">
    <property type="protein sequence ID" value="KAG5278452.1"/>
    <property type="molecule type" value="Genomic_DNA"/>
</dbReference>
<dbReference type="PANTHER" id="PTHR46013:SF4">
    <property type="entry name" value="B-CELL RECEPTOR CD22-RELATED"/>
    <property type="match status" value="1"/>
</dbReference>
<dbReference type="InterPro" id="IPR013783">
    <property type="entry name" value="Ig-like_fold"/>
</dbReference>
<protein>
    <recommendedName>
        <fullName evidence="3">Ig-like domain-containing protein</fullName>
    </recommendedName>
</protein>
<gene>
    <name evidence="4" type="ORF">AALO_G00099130</name>
</gene>
<reference evidence="4" key="1">
    <citation type="submission" date="2020-10" db="EMBL/GenBank/DDBJ databases">
        <title>Chromosome-scale genome assembly of the Allis shad, Alosa alosa.</title>
        <authorList>
            <person name="Margot Z."/>
            <person name="Christophe K."/>
            <person name="Cabau C."/>
            <person name="Louis A."/>
            <person name="Berthelot C."/>
            <person name="Parey E."/>
            <person name="Roest Crollius H."/>
            <person name="Montfort J."/>
            <person name="Robinson-Rechavi M."/>
            <person name="Bucao C."/>
            <person name="Bouchez O."/>
            <person name="Gislard M."/>
            <person name="Lluch J."/>
            <person name="Milhes M."/>
            <person name="Lampietro C."/>
            <person name="Lopez Roques C."/>
            <person name="Donnadieu C."/>
            <person name="Braasch I."/>
            <person name="Desvignes T."/>
            <person name="Postlethwait J."/>
            <person name="Bobe J."/>
            <person name="Guiguen Y."/>
        </authorList>
    </citation>
    <scope>NUCLEOTIDE SEQUENCE</scope>
    <source>
        <strain evidence="4">M-15738</strain>
        <tissue evidence="4">Blood</tissue>
    </source>
</reference>
<dbReference type="SUPFAM" id="SSF48726">
    <property type="entry name" value="Immunoglobulin"/>
    <property type="match status" value="3"/>
</dbReference>
<dbReference type="Proteomes" id="UP000823561">
    <property type="component" value="Chromosome 7"/>
</dbReference>
<name>A0AAV6GYI1_9TELE</name>
<dbReference type="Pfam" id="PF13895">
    <property type="entry name" value="Ig_2"/>
    <property type="match status" value="1"/>
</dbReference>
<keyword evidence="1" id="KW-0812">Transmembrane</keyword>
<keyword evidence="2" id="KW-0732">Signal</keyword>
<dbReference type="SMART" id="SM00409">
    <property type="entry name" value="IG"/>
    <property type="match status" value="3"/>
</dbReference>
<dbReference type="Gene3D" id="2.60.40.10">
    <property type="entry name" value="Immunoglobulins"/>
    <property type="match status" value="3"/>
</dbReference>
<keyword evidence="1" id="KW-1133">Transmembrane helix</keyword>
<keyword evidence="1" id="KW-0472">Membrane</keyword>
<evidence type="ECO:0000256" key="1">
    <source>
        <dbReference type="SAM" id="Phobius"/>
    </source>
</evidence>
<evidence type="ECO:0000313" key="4">
    <source>
        <dbReference type="EMBL" id="KAG5278452.1"/>
    </source>
</evidence>
<accession>A0AAV6GYI1</accession>
<evidence type="ECO:0000313" key="5">
    <source>
        <dbReference type="Proteomes" id="UP000823561"/>
    </source>
</evidence>
<evidence type="ECO:0000256" key="2">
    <source>
        <dbReference type="SAM" id="SignalP"/>
    </source>
</evidence>
<dbReference type="InterPro" id="IPR003598">
    <property type="entry name" value="Ig_sub2"/>
</dbReference>
<feature type="chain" id="PRO_5043507187" description="Ig-like domain-containing protein" evidence="2">
    <location>
        <begin position="24"/>
        <end position="387"/>
    </location>
</feature>
<evidence type="ECO:0000259" key="3">
    <source>
        <dbReference type="PROSITE" id="PS50835"/>
    </source>
</evidence>
<comment type="caution">
    <text evidence="4">The sequence shown here is derived from an EMBL/GenBank/DDBJ whole genome shotgun (WGS) entry which is preliminary data.</text>
</comment>
<dbReference type="InterPro" id="IPR003599">
    <property type="entry name" value="Ig_sub"/>
</dbReference>
<sequence length="387" mass="42560">MFYNGDHISLAFSLLILPGVIISTNTAGSWNVSSPSRLCALTGSSVTIFCTYRYPQEHTVTDVSWYSNKDNKRLTESERFKNRGQFLGDKKNNCSLRINGLRESDSKEKYKFWFRTNSSEFSGAGVTLSVTALRVMMSPKTVTEGRSVTLTCSTTCSLGNSTTYIWYKNGLPVSTTHTPDNTFSINKIRVTDEGRYSCAVTGHDDHPSDFVTLSVRYAPRNTTALLSLYINEGTSVAVICSKDAPALLSLSIKEHTSVTLTCSSDAKPSVRHYSWYKKIGAKSSLMVFGQNYSITDAKVADSGQYYCKAENIVGATESSTLPLNVYKVTTGLRSAVLVPAIIVVAIAVSFVCWWRRTAERASGVHSQGPDATSLWHMHSSESQSKII</sequence>
<organism evidence="4 5">
    <name type="scientific">Alosa alosa</name>
    <name type="common">allis shad</name>
    <dbReference type="NCBI Taxonomy" id="278164"/>
    <lineage>
        <taxon>Eukaryota</taxon>
        <taxon>Metazoa</taxon>
        <taxon>Chordata</taxon>
        <taxon>Craniata</taxon>
        <taxon>Vertebrata</taxon>
        <taxon>Euteleostomi</taxon>
        <taxon>Actinopterygii</taxon>
        <taxon>Neopterygii</taxon>
        <taxon>Teleostei</taxon>
        <taxon>Clupei</taxon>
        <taxon>Clupeiformes</taxon>
        <taxon>Clupeoidei</taxon>
        <taxon>Clupeidae</taxon>
        <taxon>Alosa</taxon>
    </lineage>
</organism>
<feature type="domain" description="Ig-like" evidence="3">
    <location>
        <begin position="131"/>
        <end position="214"/>
    </location>
</feature>